<dbReference type="Proteomes" id="UP000008144">
    <property type="component" value="Chromosome 1"/>
</dbReference>
<evidence type="ECO:0000313" key="10">
    <source>
        <dbReference type="Ensembl" id="ENSCINP00000001879.3"/>
    </source>
</evidence>
<accession>F6Y0G1</accession>
<dbReference type="EMBL" id="EAAA01000049">
    <property type="status" value="NOT_ANNOTATED_CDS"/>
    <property type="molecule type" value="Genomic_DNA"/>
</dbReference>
<keyword evidence="11" id="KW-1185">Reference proteome</keyword>
<keyword evidence="3" id="KW-0963">Cytoplasm</keyword>
<dbReference type="Ensembl" id="ENSCINT00000001879.3">
    <property type="protein sequence ID" value="ENSCINP00000001879.3"/>
    <property type="gene ID" value="ENSCING00000013819.2"/>
</dbReference>
<dbReference type="OrthoDB" id="10255048at2759"/>
<evidence type="ECO:0000256" key="1">
    <source>
        <dbReference type="ARBA" id="ARBA00004245"/>
    </source>
</evidence>
<keyword evidence="5 7" id="KW-0175">Coiled coil</keyword>
<evidence type="ECO:0000256" key="7">
    <source>
        <dbReference type="SAM" id="Coils"/>
    </source>
</evidence>
<reference evidence="10" key="4">
    <citation type="submission" date="2025-09" db="UniProtKB">
        <authorList>
            <consortium name="Ensembl"/>
        </authorList>
    </citation>
    <scope>IDENTIFICATION</scope>
</reference>
<dbReference type="InterPro" id="IPR039915">
    <property type="entry name" value="TACC"/>
</dbReference>
<feature type="region of interest" description="Disordered" evidence="8">
    <location>
        <begin position="481"/>
        <end position="512"/>
    </location>
</feature>
<feature type="compositionally biased region" description="Pro residues" evidence="8">
    <location>
        <begin position="495"/>
        <end position="504"/>
    </location>
</feature>
<comment type="subcellular location">
    <subcellularLocation>
        <location evidence="1">Cytoplasm</location>
        <location evidence="1">Cytoskeleton</location>
    </subcellularLocation>
</comment>
<feature type="coiled-coil region" evidence="7">
    <location>
        <begin position="542"/>
        <end position="615"/>
    </location>
</feature>
<reference evidence="10" key="3">
    <citation type="submission" date="2025-08" db="UniProtKB">
        <authorList>
            <consortium name="Ensembl"/>
        </authorList>
    </citation>
    <scope>IDENTIFICATION</scope>
</reference>
<dbReference type="AlphaFoldDB" id="F6Y0G1"/>
<dbReference type="GO" id="GO:0007052">
    <property type="term" value="P:mitotic spindle organization"/>
    <property type="evidence" value="ECO:0007669"/>
    <property type="project" value="InterPro"/>
</dbReference>
<dbReference type="GO" id="GO:0021987">
    <property type="term" value="P:cerebral cortex development"/>
    <property type="evidence" value="ECO:0000318"/>
    <property type="project" value="GO_Central"/>
</dbReference>
<dbReference type="STRING" id="7719.ENSCINP00000001879"/>
<dbReference type="KEGG" id="cin:100178052"/>
<dbReference type="GO" id="GO:0007097">
    <property type="term" value="P:nuclear migration"/>
    <property type="evidence" value="ECO:0000318"/>
    <property type="project" value="GO_Central"/>
</dbReference>
<evidence type="ECO:0000256" key="5">
    <source>
        <dbReference type="ARBA" id="ARBA00023054"/>
    </source>
</evidence>
<protein>
    <submittedName>
        <fullName evidence="10">Transforming acidic coiled-coil-containing protein 3</fullName>
    </submittedName>
</protein>
<organism evidence="10 11">
    <name type="scientific">Ciona intestinalis</name>
    <name type="common">Transparent sea squirt</name>
    <name type="synonym">Ascidia intestinalis</name>
    <dbReference type="NCBI Taxonomy" id="7719"/>
    <lineage>
        <taxon>Eukaryota</taxon>
        <taxon>Metazoa</taxon>
        <taxon>Chordata</taxon>
        <taxon>Tunicata</taxon>
        <taxon>Ascidiacea</taxon>
        <taxon>Phlebobranchia</taxon>
        <taxon>Cionidae</taxon>
        <taxon>Ciona</taxon>
    </lineage>
</organism>
<evidence type="ECO:0000256" key="4">
    <source>
        <dbReference type="ARBA" id="ARBA00022553"/>
    </source>
</evidence>
<dbReference type="GeneID" id="100178052"/>
<feature type="region of interest" description="Disordered" evidence="8">
    <location>
        <begin position="299"/>
        <end position="323"/>
    </location>
</feature>
<evidence type="ECO:0000259" key="9">
    <source>
        <dbReference type="Pfam" id="PF05010"/>
    </source>
</evidence>
<dbReference type="GO" id="GO:0005856">
    <property type="term" value="C:cytoskeleton"/>
    <property type="evidence" value="ECO:0007669"/>
    <property type="project" value="UniProtKB-SubCell"/>
</dbReference>
<reference evidence="10" key="2">
    <citation type="journal article" date="2008" name="Genome Biol.">
        <title>Improved genome assembly and evidence-based global gene model set for the chordate Ciona intestinalis: new insight into intron and operon populations.</title>
        <authorList>
            <person name="Satou Y."/>
            <person name="Mineta K."/>
            <person name="Ogasawara M."/>
            <person name="Sasakura Y."/>
            <person name="Shoguchi E."/>
            <person name="Ueno K."/>
            <person name="Yamada L."/>
            <person name="Matsumoto J."/>
            <person name="Wasserscheid J."/>
            <person name="Dewar K."/>
            <person name="Wiley G.B."/>
            <person name="Macmil S.L."/>
            <person name="Roe B.A."/>
            <person name="Zeller R.W."/>
            <person name="Hastings K.E."/>
            <person name="Lemaire P."/>
            <person name="Lindquist E."/>
            <person name="Endo T."/>
            <person name="Hotta K."/>
            <person name="Inaba K."/>
        </authorList>
    </citation>
    <scope>NUCLEOTIDE SEQUENCE [LARGE SCALE GENOMIC DNA]</scope>
    <source>
        <strain evidence="10">wild type</strain>
    </source>
</reference>
<sequence length="727" mass="81934">MDNLIKDMNLLTFSPKPDHHSILKPTAGVENLMVMQTPVHKHLKVSFQTPARSPLANITQVNEQSTSHAQNTSWKEVRNLDEDLKWRERIEVVTKYDHEDYMKYSQEILNEIVNKVVQDGTDMVTVDSSVQDAGDGCMDSKTAEVLNTPVVCSLDFNENSSKIDESGESAMKETIETDLYVDKDVNVDVMEEKQTLKPENGSDIGSTKMKKGNLVSRFGFGRPKPREISKSDSSILDAKQDSSQTTEEAAPVKGSYNFDNLDLIDPLKSSKSLELSPPLPRKTGCYNLDNLDSIDPFASSKSLASSPPPGGAKKKQFSPQCKKEENKNKIVESCANKQTTPQCEQPVNPFTNDPIQNVSFDNTDQDLDSTLVEPSQDKISEDEFYDATSLMKQGFDFNLDYLESKGDDNVVYDLRKQSLFLKFDPLVTAEAPAPRKLVGRKSDIIDFDGHIALARFPTPIVEEDKPQPDYLCDSPSKFNAAKHIQPSSSTSSCIPDPPASPTLPPSRTSTDSGSEIIDVLKYTEAEMQKLLTDTNTPLQNQIDQLKATVSKQKEENEQLKVLLQDFEETTSHLETNLAQEKKEHQEINKVLVNENEQLKSDLESVEKAYFELLQRSKNMKQALSNWKANEATYKNVVEEYKTCIETEQQRYKALKATMEENIKRSTEQHRQKEEESQSQLSAVKAKWKFLENQIKSLQSQLDQKVKDNEELTKICDELIEQQAGSKS</sequence>
<dbReference type="GO" id="GO:0000226">
    <property type="term" value="P:microtubule cytoskeleton organization"/>
    <property type="evidence" value="ECO:0000318"/>
    <property type="project" value="GO_Central"/>
</dbReference>
<keyword evidence="6" id="KW-0206">Cytoskeleton</keyword>
<dbReference type="Pfam" id="PF05010">
    <property type="entry name" value="TACC_C"/>
    <property type="match status" value="1"/>
</dbReference>
<dbReference type="InterPro" id="IPR007707">
    <property type="entry name" value="TACC_C"/>
</dbReference>
<gene>
    <name evidence="10" type="primary">LOC100178052</name>
</gene>
<feature type="coiled-coil region" evidence="7">
    <location>
        <begin position="644"/>
        <end position="721"/>
    </location>
</feature>
<evidence type="ECO:0000256" key="8">
    <source>
        <dbReference type="SAM" id="MobiDB-lite"/>
    </source>
</evidence>
<dbReference type="GeneTree" id="ENSGT01090000263313"/>
<feature type="region of interest" description="Disordered" evidence="8">
    <location>
        <begin position="215"/>
        <end position="257"/>
    </location>
</feature>
<dbReference type="HOGENOM" id="CLU_380786_0_0_1"/>
<comment type="similarity">
    <text evidence="2">Belongs to the TACC family.</text>
</comment>
<proteinExistence type="inferred from homology"/>
<dbReference type="GO" id="GO:0005737">
    <property type="term" value="C:cytoplasm"/>
    <property type="evidence" value="ECO:0000318"/>
    <property type="project" value="GO_Central"/>
</dbReference>
<name>F6Y0G1_CIOIN</name>
<dbReference type="OMA" id="WKANEAT"/>
<reference evidence="11" key="1">
    <citation type="journal article" date="2002" name="Science">
        <title>The draft genome of Ciona intestinalis: insights into chordate and vertebrate origins.</title>
        <authorList>
            <person name="Dehal P."/>
            <person name="Satou Y."/>
            <person name="Campbell R.K."/>
            <person name="Chapman J."/>
            <person name="Degnan B."/>
            <person name="De Tomaso A."/>
            <person name="Davidson B."/>
            <person name="Di Gregorio A."/>
            <person name="Gelpke M."/>
            <person name="Goodstein D.M."/>
            <person name="Harafuji N."/>
            <person name="Hastings K.E."/>
            <person name="Ho I."/>
            <person name="Hotta K."/>
            <person name="Huang W."/>
            <person name="Kawashima T."/>
            <person name="Lemaire P."/>
            <person name="Martinez D."/>
            <person name="Meinertzhagen I.A."/>
            <person name="Necula S."/>
            <person name="Nonaka M."/>
            <person name="Putnam N."/>
            <person name="Rash S."/>
            <person name="Saiga H."/>
            <person name="Satake M."/>
            <person name="Terry A."/>
            <person name="Yamada L."/>
            <person name="Wang H.G."/>
            <person name="Awazu S."/>
            <person name="Azumi K."/>
            <person name="Boore J."/>
            <person name="Branno M."/>
            <person name="Chin-Bow S."/>
            <person name="DeSantis R."/>
            <person name="Doyle S."/>
            <person name="Francino P."/>
            <person name="Keys D.N."/>
            <person name="Haga S."/>
            <person name="Hayashi H."/>
            <person name="Hino K."/>
            <person name="Imai K.S."/>
            <person name="Inaba K."/>
            <person name="Kano S."/>
            <person name="Kobayashi K."/>
            <person name="Kobayashi M."/>
            <person name="Lee B.I."/>
            <person name="Makabe K.W."/>
            <person name="Manohar C."/>
            <person name="Matassi G."/>
            <person name="Medina M."/>
            <person name="Mochizuki Y."/>
            <person name="Mount S."/>
            <person name="Morishita T."/>
            <person name="Miura S."/>
            <person name="Nakayama A."/>
            <person name="Nishizaka S."/>
            <person name="Nomoto H."/>
            <person name="Ohta F."/>
            <person name="Oishi K."/>
            <person name="Rigoutsos I."/>
            <person name="Sano M."/>
            <person name="Sasaki A."/>
            <person name="Sasakura Y."/>
            <person name="Shoguchi E."/>
            <person name="Shin-i T."/>
            <person name="Spagnuolo A."/>
            <person name="Stainier D."/>
            <person name="Suzuki M.M."/>
            <person name="Tassy O."/>
            <person name="Takatori N."/>
            <person name="Tokuoka M."/>
            <person name="Yagi K."/>
            <person name="Yoshizaki F."/>
            <person name="Wada S."/>
            <person name="Zhang C."/>
            <person name="Hyatt P.D."/>
            <person name="Larimer F."/>
            <person name="Detter C."/>
            <person name="Doggett N."/>
            <person name="Glavina T."/>
            <person name="Hawkins T."/>
            <person name="Richardson P."/>
            <person name="Lucas S."/>
            <person name="Kohara Y."/>
            <person name="Levine M."/>
            <person name="Satoh N."/>
            <person name="Rokhsar D.S."/>
        </authorList>
    </citation>
    <scope>NUCLEOTIDE SEQUENCE [LARGE SCALE GENOMIC DNA]</scope>
</reference>
<dbReference type="RefSeq" id="XP_002129482.1">
    <property type="nucleotide sequence ID" value="XM_002129446.5"/>
</dbReference>
<dbReference type="FunFam" id="1.20.5.1700:FF:000001">
    <property type="entry name" value="Transforming acidic coiled-coil-containing protein 1 isoform 2"/>
    <property type="match status" value="1"/>
</dbReference>
<evidence type="ECO:0000256" key="2">
    <source>
        <dbReference type="ARBA" id="ARBA00009423"/>
    </source>
</evidence>
<dbReference type="InParanoid" id="F6Y0G1"/>
<dbReference type="Gene3D" id="1.20.5.1700">
    <property type="match status" value="1"/>
</dbReference>
<keyword evidence="4" id="KW-0597">Phosphoprotein</keyword>
<feature type="domain" description="Transforming acidic coiled-coil-containing protein C-terminal" evidence="9">
    <location>
        <begin position="522"/>
        <end position="719"/>
    </location>
</feature>
<dbReference type="PANTHER" id="PTHR13924:SF10">
    <property type="entry name" value="TRANSFORMING ACIDIC COILED-COIL PROTEIN, ISOFORM K"/>
    <property type="match status" value="1"/>
</dbReference>
<dbReference type="PANTHER" id="PTHR13924">
    <property type="entry name" value="TRANSFORMING ACIDIC COILED-COIL CONTAINING PROTEIN 1/2"/>
    <property type="match status" value="1"/>
</dbReference>
<evidence type="ECO:0000256" key="6">
    <source>
        <dbReference type="ARBA" id="ARBA00023212"/>
    </source>
</evidence>
<evidence type="ECO:0000313" key="11">
    <source>
        <dbReference type="Proteomes" id="UP000008144"/>
    </source>
</evidence>
<accession>A0A1W2WI51</accession>
<evidence type="ECO:0000256" key="3">
    <source>
        <dbReference type="ARBA" id="ARBA00022490"/>
    </source>
</evidence>